<feature type="domain" description="SAF" evidence="2">
    <location>
        <begin position="74"/>
        <end position="136"/>
    </location>
</feature>
<dbReference type="CDD" id="cd11614">
    <property type="entry name" value="SAF_CpaB_FlgA_like"/>
    <property type="match status" value="1"/>
</dbReference>
<evidence type="ECO:0000313" key="4">
    <source>
        <dbReference type="Proteomes" id="UP001275440"/>
    </source>
</evidence>
<proteinExistence type="predicted"/>
<sequence length="240" mass="24323">MPAGLFPFPPRSRLRPPGAPRATTSLRPTLGDRASTLLRPGWARTVAARRGVAALLTLVAVVAALRDGPSSGRSPAVVAVRDLSPGHTLTLDDVELVDRESASVPSGALTALSDTVGHTLSGPVPAGETLVSVRMLGPRLAGAATGNPDARVVPIRLADAGVGDLLREGDLVDVLTVAPGSEDLSPSAQVLATGATVVLAHTAEGARDQRERVVLLALAPEQATAVAAASLVSALTVTLH</sequence>
<comment type="caution">
    <text evidence="3">The sequence shown here is derived from an EMBL/GenBank/DDBJ whole genome shotgun (WGS) entry which is preliminary data.</text>
</comment>
<evidence type="ECO:0000259" key="2">
    <source>
        <dbReference type="SMART" id="SM00858"/>
    </source>
</evidence>
<dbReference type="InterPro" id="IPR031571">
    <property type="entry name" value="RcpC_dom"/>
</dbReference>
<dbReference type="SMART" id="SM00858">
    <property type="entry name" value="SAF"/>
    <property type="match status" value="1"/>
</dbReference>
<dbReference type="Pfam" id="PF08666">
    <property type="entry name" value="SAF"/>
    <property type="match status" value="1"/>
</dbReference>
<protein>
    <submittedName>
        <fullName evidence="3">Flagellar biosynthesis protein FlgA</fullName>
    </submittedName>
</protein>
<accession>A0ABU3WSH5</accession>
<keyword evidence="3" id="KW-0969">Cilium</keyword>
<dbReference type="EMBL" id="WBMO01000001">
    <property type="protein sequence ID" value="MDV2476554.1"/>
    <property type="molecule type" value="Genomic_DNA"/>
</dbReference>
<keyword evidence="3" id="KW-0282">Flagellum</keyword>
<gene>
    <name evidence="3" type="ORF">F8M49_16695</name>
</gene>
<keyword evidence="4" id="KW-1185">Reference proteome</keyword>
<dbReference type="Pfam" id="PF16976">
    <property type="entry name" value="RcpC"/>
    <property type="match status" value="1"/>
</dbReference>
<dbReference type="InterPro" id="IPR013974">
    <property type="entry name" value="SAF"/>
</dbReference>
<name>A0ABU3WSH5_9NOCA</name>
<organism evidence="3 4">
    <name type="scientific">Rhodococcus zopfii</name>
    <dbReference type="NCBI Taxonomy" id="43772"/>
    <lineage>
        <taxon>Bacteria</taxon>
        <taxon>Bacillati</taxon>
        <taxon>Actinomycetota</taxon>
        <taxon>Actinomycetes</taxon>
        <taxon>Mycobacteriales</taxon>
        <taxon>Nocardiaceae</taxon>
        <taxon>Rhodococcus</taxon>
    </lineage>
</organism>
<dbReference type="Gene3D" id="3.90.1210.10">
    <property type="entry name" value="Antifreeze-like/N-acetylneuraminic acid synthase C-terminal domain"/>
    <property type="match status" value="1"/>
</dbReference>
<keyword evidence="3" id="KW-0966">Cell projection</keyword>
<dbReference type="Proteomes" id="UP001275440">
    <property type="component" value="Unassembled WGS sequence"/>
</dbReference>
<feature type="region of interest" description="Disordered" evidence="1">
    <location>
        <begin position="1"/>
        <end position="27"/>
    </location>
</feature>
<evidence type="ECO:0000256" key="1">
    <source>
        <dbReference type="SAM" id="MobiDB-lite"/>
    </source>
</evidence>
<reference evidence="3 4" key="1">
    <citation type="submission" date="2019-10" db="EMBL/GenBank/DDBJ databases">
        <title>Draft Genome Assembly of Rhodococcus zopfii DSM44189.</title>
        <authorList>
            <person name="Sutton J.M."/>
            <person name="Akob D.M."/>
            <person name="Bushman T.J."/>
        </authorList>
    </citation>
    <scope>NUCLEOTIDE SEQUENCE [LARGE SCALE GENOMIC DNA]</scope>
    <source>
        <strain evidence="3 4">DSM 44189</strain>
    </source>
</reference>
<evidence type="ECO:0000313" key="3">
    <source>
        <dbReference type="EMBL" id="MDV2476554.1"/>
    </source>
</evidence>